<protein>
    <submittedName>
        <fullName evidence="1">DUF1641 domain-containing protein</fullName>
    </submittedName>
</protein>
<dbReference type="RefSeq" id="WP_168144240.1">
    <property type="nucleotide sequence ID" value="NZ_CP038799.1"/>
</dbReference>
<dbReference type="EMBL" id="CP038799">
    <property type="protein sequence ID" value="QIV83876.1"/>
    <property type="molecule type" value="Genomic_DNA"/>
</dbReference>
<gene>
    <name evidence="1" type="ORF">EXE63_25585</name>
</gene>
<keyword evidence="2" id="KW-1185">Reference proteome</keyword>
<evidence type="ECO:0000313" key="2">
    <source>
        <dbReference type="Proteomes" id="UP000501849"/>
    </source>
</evidence>
<dbReference type="AlphaFoldDB" id="A0A6H0S9P1"/>
<proteinExistence type="predicted"/>
<dbReference type="PANTHER" id="PTHR39180:SF2">
    <property type="entry name" value="DUF1641 DOMAIN-CONTAINING PROTEIN"/>
    <property type="match status" value="1"/>
</dbReference>
<dbReference type="PANTHER" id="PTHR39180">
    <property type="match status" value="1"/>
</dbReference>
<sequence length="193" mass="19829">MAVHAALAPGAGEADLLAETPGDRLIQRLDDPGVASSLSLILDHIDLLAILIVSVDGLVRRAEVIGDSVSATVADARQGLVAATGERSFPDIDLAALTDTVTRLASAALDAAPALDRLLHSALIDPQTADVLAQAGDALLEGKKAAEADSRGPKGVFGLMRVTKDPDVSRGLGFMIQVARAFGKRLAPPTDSP</sequence>
<evidence type="ECO:0000313" key="1">
    <source>
        <dbReference type="EMBL" id="QIV83876.1"/>
    </source>
</evidence>
<dbReference type="Proteomes" id="UP000501849">
    <property type="component" value="Chromosome"/>
</dbReference>
<dbReference type="InterPro" id="IPR012440">
    <property type="entry name" value="DUF1641"/>
</dbReference>
<dbReference type="Pfam" id="PF07849">
    <property type="entry name" value="DUF1641"/>
    <property type="match status" value="1"/>
</dbReference>
<dbReference type="KEGG" id="mfre:EXE63_25585"/>
<reference evidence="1 2" key="1">
    <citation type="submission" date="2019-04" db="EMBL/GenBank/DDBJ databases">
        <title>Draft, Whole-Genome Sequence of the Anthracene-degrading Mycobacterium frederiksbergense LB501T, Isolated from a Polycyclic Aromatic Hydrocarbon (PAH)-Contaminated Soil.</title>
        <authorList>
            <person name="Augelletti F."/>
        </authorList>
    </citation>
    <scope>NUCLEOTIDE SEQUENCE [LARGE SCALE GENOMIC DNA]</scope>
    <source>
        <strain evidence="1 2">LB 501T</strain>
    </source>
</reference>
<accession>A0A6H0S9P1</accession>
<name>A0A6H0S9P1_9MYCO</name>
<organism evidence="1 2">
    <name type="scientific">Mycolicibacterium frederiksbergense</name>
    <dbReference type="NCBI Taxonomy" id="117567"/>
    <lineage>
        <taxon>Bacteria</taxon>
        <taxon>Bacillati</taxon>
        <taxon>Actinomycetota</taxon>
        <taxon>Actinomycetes</taxon>
        <taxon>Mycobacteriales</taxon>
        <taxon>Mycobacteriaceae</taxon>
        <taxon>Mycolicibacterium</taxon>
    </lineage>
</organism>